<dbReference type="AlphaFoldDB" id="A0A165ULY0"/>
<feature type="region of interest" description="Disordered" evidence="1">
    <location>
        <begin position="171"/>
        <end position="205"/>
    </location>
</feature>
<dbReference type="Proteomes" id="UP000076761">
    <property type="component" value="Unassembled WGS sequence"/>
</dbReference>
<dbReference type="STRING" id="1314782.A0A165ULY0"/>
<accession>A0A165ULY0</accession>
<protein>
    <submittedName>
        <fullName evidence="2">Uncharacterized protein</fullName>
    </submittedName>
</protein>
<name>A0A165ULY0_9AGAM</name>
<sequence>NLDDIYGVPSCLISRSNPTIHIANFSKEPITISAGQELGKGFDPRSSLNSLEDFNPMQLKAMEAHALFLHNYAKFQMPNTTKENAPVITKTVTSNAPHLVMKYSKLDAPEDPLAEDPIEGGPKSSETPPDDTQSSEFLDQLNVNPELSEKQKNTLNSVLVQRVEAFGLDGRLGSYPGKVEITTLPDAKPVSLPPFPSSPAKREAI</sequence>
<gene>
    <name evidence="2" type="ORF">NEOLEDRAFT_1041179</name>
</gene>
<feature type="non-terminal residue" evidence="2">
    <location>
        <position position="205"/>
    </location>
</feature>
<evidence type="ECO:0000256" key="1">
    <source>
        <dbReference type="SAM" id="MobiDB-lite"/>
    </source>
</evidence>
<dbReference type="InParanoid" id="A0A165ULY0"/>
<reference evidence="2 3" key="1">
    <citation type="journal article" date="2016" name="Mol. Biol. Evol.">
        <title>Comparative Genomics of Early-Diverging Mushroom-Forming Fungi Provides Insights into the Origins of Lignocellulose Decay Capabilities.</title>
        <authorList>
            <person name="Nagy L.G."/>
            <person name="Riley R."/>
            <person name="Tritt A."/>
            <person name="Adam C."/>
            <person name="Daum C."/>
            <person name="Floudas D."/>
            <person name="Sun H."/>
            <person name="Yadav J.S."/>
            <person name="Pangilinan J."/>
            <person name="Larsson K.H."/>
            <person name="Matsuura K."/>
            <person name="Barry K."/>
            <person name="Labutti K."/>
            <person name="Kuo R."/>
            <person name="Ohm R.A."/>
            <person name="Bhattacharya S.S."/>
            <person name="Shirouzu T."/>
            <person name="Yoshinaga Y."/>
            <person name="Martin F.M."/>
            <person name="Grigoriev I.V."/>
            <person name="Hibbett D.S."/>
        </authorList>
    </citation>
    <scope>NUCLEOTIDE SEQUENCE [LARGE SCALE GENOMIC DNA]</scope>
    <source>
        <strain evidence="2 3">HHB14362 ss-1</strain>
    </source>
</reference>
<keyword evidence="3" id="KW-1185">Reference proteome</keyword>
<evidence type="ECO:0000313" key="3">
    <source>
        <dbReference type="Proteomes" id="UP000076761"/>
    </source>
</evidence>
<organism evidence="2 3">
    <name type="scientific">Neolentinus lepideus HHB14362 ss-1</name>
    <dbReference type="NCBI Taxonomy" id="1314782"/>
    <lineage>
        <taxon>Eukaryota</taxon>
        <taxon>Fungi</taxon>
        <taxon>Dikarya</taxon>
        <taxon>Basidiomycota</taxon>
        <taxon>Agaricomycotina</taxon>
        <taxon>Agaricomycetes</taxon>
        <taxon>Gloeophyllales</taxon>
        <taxon>Gloeophyllaceae</taxon>
        <taxon>Neolentinus</taxon>
    </lineage>
</organism>
<feature type="region of interest" description="Disordered" evidence="1">
    <location>
        <begin position="109"/>
        <end position="136"/>
    </location>
</feature>
<feature type="compositionally biased region" description="Acidic residues" evidence="1">
    <location>
        <begin position="109"/>
        <end position="118"/>
    </location>
</feature>
<feature type="non-terminal residue" evidence="2">
    <location>
        <position position="1"/>
    </location>
</feature>
<evidence type="ECO:0000313" key="2">
    <source>
        <dbReference type="EMBL" id="KZT28375.1"/>
    </source>
</evidence>
<feature type="compositionally biased region" description="Polar residues" evidence="1">
    <location>
        <begin position="124"/>
        <end position="136"/>
    </location>
</feature>
<dbReference type="OrthoDB" id="3262968at2759"/>
<dbReference type="EMBL" id="KV425558">
    <property type="protein sequence ID" value="KZT28375.1"/>
    <property type="molecule type" value="Genomic_DNA"/>
</dbReference>
<proteinExistence type="predicted"/>